<gene>
    <name evidence="5" type="ORF">C2I19_13805</name>
</gene>
<evidence type="ECO:0000256" key="1">
    <source>
        <dbReference type="ARBA" id="ARBA00008857"/>
    </source>
</evidence>
<comment type="caution">
    <text evidence="5">The sequence shown here is derived from an EMBL/GenBank/DDBJ whole genome shotgun (WGS) entry which is preliminary data.</text>
</comment>
<keyword evidence="2" id="KW-0229">DNA integration</keyword>
<name>A0A2S5DED0_9NEIS</name>
<evidence type="ECO:0000256" key="3">
    <source>
        <dbReference type="ARBA" id="ARBA00023172"/>
    </source>
</evidence>
<dbReference type="EMBL" id="PQWB01000055">
    <property type="protein sequence ID" value="POZ61414.1"/>
    <property type="molecule type" value="Genomic_DNA"/>
</dbReference>
<dbReference type="RefSeq" id="WP_103903274.1">
    <property type="nucleotide sequence ID" value="NZ_PQWB01000055.1"/>
</dbReference>
<dbReference type="SUPFAM" id="SSF56349">
    <property type="entry name" value="DNA breaking-rejoining enzymes"/>
    <property type="match status" value="1"/>
</dbReference>
<dbReference type="GO" id="GO:0003677">
    <property type="term" value="F:DNA binding"/>
    <property type="evidence" value="ECO:0007669"/>
    <property type="project" value="InterPro"/>
</dbReference>
<dbReference type="PANTHER" id="PTHR30629:SF6">
    <property type="entry name" value="PROPHAGE INTEGRASE INTA-RELATED"/>
    <property type="match status" value="1"/>
</dbReference>
<dbReference type="GO" id="GO:0006310">
    <property type="term" value="P:DNA recombination"/>
    <property type="evidence" value="ECO:0007669"/>
    <property type="project" value="UniProtKB-KW"/>
</dbReference>
<dbReference type="Pfam" id="PF00589">
    <property type="entry name" value="Phage_integrase"/>
    <property type="match status" value="1"/>
</dbReference>
<dbReference type="InterPro" id="IPR025166">
    <property type="entry name" value="Integrase_DNA_bind_dom"/>
</dbReference>
<accession>A0A2S5DED0</accession>
<reference evidence="6" key="1">
    <citation type="submission" date="2018-02" db="EMBL/GenBank/DDBJ databases">
        <authorList>
            <person name="O'Hara-Hanley K."/>
            <person name="Soby S."/>
        </authorList>
    </citation>
    <scope>NUCLEOTIDE SEQUENCE [LARGE SCALE GENOMIC DNA]</scope>
    <source>
        <strain evidence="6">MWU14-2602</strain>
    </source>
</reference>
<organism evidence="5 6">
    <name type="scientific">Chromobacterium alticapitis</name>
    <dbReference type="NCBI Taxonomy" id="2073169"/>
    <lineage>
        <taxon>Bacteria</taxon>
        <taxon>Pseudomonadati</taxon>
        <taxon>Pseudomonadota</taxon>
        <taxon>Betaproteobacteria</taxon>
        <taxon>Neisseriales</taxon>
        <taxon>Chromobacteriaceae</taxon>
        <taxon>Chromobacterium</taxon>
    </lineage>
</organism>
<evidence type="ECO:0000259" key="4">
    <source>
        <dbReference type="PROSITE" id="PS51898"/>
    </source>
</evidence>
<evidence type="ECO:0000313" key="5">
    <source>
        <dbReference type="EMBL" id="POZ61414.1"/>
    </source>
</evidence>
<sequence length="445" mass="50863">MAKINFTSSRIDSFKCPDDKKQAFLWDTRAPGLGLRTTPQGSKSYIFQGKLLQQSIRVTIGDPRAWSIEQAQDEARRLQRLIDGGQDPRAERTARLLAEQQRQAEAKRQHVTLGEAWEVYIRIRRPKWSERHYLDHVRFAEPGGRPALRGKKLISPGPLAPMLSLTLPELTRPTISAWLEKEVETRAAQARLAFSALCAFITWCESQEKYAGMADLNICTNRLLKEIIPRQKPKQDCLQREQLVSWFQAVLNLENPVHSAYLQALLLTGARREEMAALRWDEVDFQWKSLKLADKIEEDGREIPLTPYLASLLLDLKIRNETPPPAHILARWRKQGKEWQPSEWVFSSPASADGKIAEPRISHNKALKATGLPHLTLHGLRRSFGTLAEWVECPTGAVAQIMGHKPSAIAEKHYIRRPLDLLRVTHEKIETWILKEAKIYQADDI</sequence>
<proteinExistence type="inferred from homology"/>
<dbReference type="Gene3D" id="3.30.160.390">
    <property type="entry name" value="Integrase, DNA-binding domain"/>
    <property type="match status" value="1"/>
</dbReference>
<evidence type="ECO:0000256" key="2">
    <source>
        <dbReference type="ARBA" id="ARBA00022908"/>
    </source>
</evidence>
<dbReference type="InterPro" id="IPR050808">
    <property type="entry name" value="Phage_Integrase"/>
</dbReference>
<comment type="similarity">
    <text evidence="1">Belongs to the 'phage' integrase family.</text>
</comment>
<dbReference type="Pfam" id="PF13356">
    <property type="entry name" value="Arm-DNA-bind_3"/>
    <property type="match status" value="1"/>
</dbReference>
<dbReference type="PROSITE" id="PS51898">
    <property type="entry name" value="TYR_RECOMBINASE"/>
    <property type="match status" value="1"/>
</dbReference>
<dbReference type="PANTHER" id="PTHR30629">
    <property type="entry name" value="PROPHAGE INTEGRASE"/>
    <property type="match status" value="1"/>
</dbReference>
<dbReference type="OrthoDB" id="8556969at2"/>
<protein>
    <submittedName>
        <fullName evidence="5">Preprotein translocase</fullName>
    </submittedName>
</protein>
<dbReference type="GO" id="GO:0015074">
    <property type="term" value="P:DNA integration"/>
    <property type="evidence" value="ECO:0007669"/>
    <property type="project" value="UniProtKB-KW"/>
</dbReference>
<keyword evidence="3" id="KW-0233">DNA recombination</keyword>
<keyword evidence="6" id="KW-1185">Reference proteome</keyword>
<dbReference type="InterPro" id="IPR002104">
    <property type="entry name" value="Integrase_catalytic"/>
</dbReference>
<dbReference type="AlphaFoldDB" id="A0A2S5DED0"/>
<dbReference type="InterPro" id="IPR011010">
    <property type="entry name" value="DNA_brk_join_enz"/>
</dbReference>
<dbReference type="Gene3D" id="1.10.443.10">
    <property type="entry name" value="Intergrase catalytic core"/>
    <property type="match status" value="1"/>
</dbReference>
<evidence type="ECO:0000313" key="6">
    <source>
        <dbReference type="Proteomes" id="UP000237082"/>
    </source>
</evidence>
<dbReference type="InterPro" id="IPR013762">
    <property type="entry name" value="Integrase-like_cat_sf"/>
</dbReference>
<feature type="domain" description="Tyr recombinase" evidence="4">
    <location>
        <begin position="233"/>
        <end position="427"/>
    </location>
</feature>
<dbReference type="InterPro" id="IPR038488">
    <property type="entry name" value="Integrase_DNA-bd_sf"/>
</dbReference>
<dbReference type="Proteomes" id="UP000237082">
    <property type="component" value="Unassembled WGS sequence"/>
</dbReference>